<accession>A0ACC0B0M9</accession>
<reference evidence="2" key="1">
    <citation type="journal article" date="2023" name="Nat. Plants">
        <title>Single-cell RNA sequencing provides a high-resolution roadmap for understanding the multicellular compartmentation of specialized metabolism.</title>
        <authorList>
            <person name="Sun S."/>
            <person name="Shen X."/>
            <person name="Li Y."/>
            <person name="Li Y."/>
            <person name="Wang S."/>
            <person name="Li R."/>
            <person name="Zhang H."/>
            <person name="Shen G."/>
            <person name="Guo B."/>
            <person name="Wei J."/>
            <person name="Xu J."/>
            <person name="St-Pierre B."/>
            <person name="Chen S."/>
            <person name="Sun C."/>
        </authorList>
    </citation>
    <scope>NUCLEOTIDE SEQUENCE [LARGE SCALE GENOMIC DNA]</scope>
</reference>
<dbReference type="EMBL" id="CM044704">
    <property type="protein sequence ID" value="KAI5666305.1"/>
    <property type="molecule type" value="Genomic_DNA"/>
</dbReference>
<proteinExistence type="predicted"/>
<name>A0ACC0B0M9_CATRO</name>
<keyword evidence="2" id="KW-1185">Reference proteome</keyword>
<gene>
    <name evidence="1" type="ORF">M9H77_16158</name>
</gene>
<protein>
    <submittedName>
        <fullName evidence="1">Uncharacterized protein</fullName>
    </submittedName>
</protein>
<evidence type="ECO:0000313" key="2">
    <source>
        <dbReference type="Proteomes" id="UP001060085"/>
    </source>
</evidence>
<dbReference type="Proteomes" id="UP001060085">
    <property type="component" value="Linkage Group LG04"/>
</dbReference>
<organism evidence="1 2">
    <name type="scientific">Catharanthus roseus</name>
    <name type="common">Madagascar periwinkle</name>
    <name type="synonym">Vinca rosea</name>
    <dbReference type="NCBI Taxonomy" id="4058"/>
    <lineage>
        <taxon>Eukaryota</taxon>
        <taxon>Viridiplantae</taxon>
        <taxon>Streptophyta</taxon>
        <taxon>Embryophyta</taxon>
        <taxon>Tracheophyta</taxon>
        <taxon>Spermatophyta</taxon>
        <taxon>Magnoliopsida</taxon>
        <taxon>eudicotyledons</taxon>
        <taxon>Gunneridae</taxon>
        <taxon>Pentapetalae</taxon>
        <taxon>asterids</taxon>
        <taxon>lamiids</taxon>
        <taxon>Gentianales</taxon>
        <taxon>Apocynaceae</taxon>
        <taxon>Rauvolfioideae</taxon>
        <taxon>Vinceae</taxon>
        <taxon>Catharanthinae</taxon>
        <taxon>Catharanthus</taxon>
    </lineage>
</organism>
<evidence type="ECO:0000313" key="1">
    <source>
        <dbReference type="EMBL" id="KAI5666305.1"/>
    </source>
</evidence>
<comment type="caution">
    <text evidence="1">The sequence shown here is derived from an EMBL/GenBank/DDBJ whole genome shotgun (WGS) entry which is preliminary data.</text>
</comment>
<sequence length="154" mass="18057">MDFNSTEIVILKNTIIHNCSIIALADLKQASLRAKTYLVQPWANFARTVVIESYLDNLVDPKCWLEWEPRRKKKCIMRNLKIKGLKLTLVGGFSLSKAIQNSFEEEMFMIKRFIHGKHGFPKMYLSLVHYWRKSFNFVYVVILSFLCITCIFSI</sequence>